<dbReference type="PANTHER" id="PTHR24287">
    <property type="entry name" value="P450, PUTATIVE (EUROFUNG)-RELATED"/>
    <property type="match status" value="1"/>
</dbReference>
<dbReference type="PANTHER" id="PTHR24287:SF5">
    <property type="entry name" value="P450, PUTATIVE (EUROFUNG)-RELATED"/>
    <property type="match status" value="1"/>
</dbReference>
<dbReference type="Proteomes" id="UP000250266">
    <property type="component" value="Unassembled WGS sequence"/>
</dbReference>
<keyword evidence="8" id="KW-1185">Reference proteome</keyword>
<gene>
    <name evidence="7" type="ORF">K432DRAFT_313220</name>
</gene>
<accession>A0A8E2J8I1</accession>
<dbReference type="OrthoDB" id="3937693at2759"/>
<evidence type="ECO:0000313" key="7">
    <source>
        <dbReference type="EMBL" id="OCK73278.1"/>
    </source>
</evidence>
<reference evidence="7 8" key="1">
    <citation type="journal article" date="2016" name="Nat. Commun.">
        <title>Ectomycorrhizal ecology is imprinted in the genome of the dominant symbiotic fungus Cenococcum geophilum.</title>
        <authorList>
            <consortium name="DOE Joint Genome Institute"/>
            <person name="Peter M."/>
            <person name="Kohler A."/>
            <person name="Ohm R.A."/>
            <person name="Kuo A."/>
            <person name="Krutzmann J."/>
            <person name="Morin E."/>
            <person name="Arend M."/>
            <person name="Barry K.W."/>
            <person name="Binder M."/>
            <person name="Choi C."/>
            <person name="Clum A."/>
            <person name="Copeland A."/>
            <person name="Grisel N."/>
            <person name="Haridas S."/>
            <person name="Kipfer T."/>
            <person name="LaButti K."/>
            <person name="Lindquist E."/>
            <person name="Lipzen A."/>
            <person name="Maire R."/>
            <person name="Meier B."/>
            <person name="Mihaltcheva S."/>
            <person name="Molinier V."/>
            <person name="Murat C."/>
            <person name="Poggeler S."/>
            <person name="Quandt C.A."/>
            <person name="Sperisen C."/>
            <person name="Tritt A."/>
            <person name="Tisserant E."/>
            <person name="Crous P.W."/>
            <person name="Henrissat B."/>
            <person name="Nehls U."/>
            <person name="Egli S."/>
            <person name="Spatafora J.W."/>
            <person name="Grigoriev I.V."/>
            <person name="Martin F.M."/>
        </authorList>
    </citation>
    <scope>NUCLEOTIDE SEQUENCE [LARGE SCALE GENOMIC DNA]</scope>
    <source>
        <strain evidence="7 8">CBS 459.81</strain>
    </source>
</reference>
<dbReference type="InterPro" id="IPR047146">
    <property type="entry name" value="Cyt_P450_E_CYP52_fungi"/>
</dbReference>
<name>A0A8E2J8I1_9PEZI</name>
<evidence type="ECO:0000256" key="2">
    <source>
        <dbReference type="ARBA" id="ARBA00010617"/>
    </source>
</evidence>
<dbReference type="InterPro" id="IPR036396">
    <property type="entry name" value="Cyt_P450_sf"/>
</dbReference>
<dbReference type="GO" id="GO:0016705">
    <property type="term" value="F:oxidoreductase activity, acting on paired donors, with incorporation or reduction of molecular oxygen"/>
    <property type="evidence" value="ECO:0007669"/>
    <property type="project" value="InterPro"/>
</dbReference>
<evidence type="ECO:0000256" key="1">
    <source>
        <dbReference type="ARBA" id="ARBA00001971"/>
    </source>
</evidence>
<comment type="similarity">
    <text evidence="2">Belongs to the cytochrome P450 family.</text>
</comment>
<dbReference type="AlphaFoldDB" id="A0A8E2J8I1"/>
<dbReference type="GO" id="GO:0004497">
    <property type="term" value="F:monooxygenase activity"/>
    <property type="evidence" value="ECO:0007669"/>
    <property type="project" value="UniProtKB-KW"/>
</dbReference>
<dbReference type="InterPro" id="IPR001128">
    <property type="entry name" value="Cyt_P450"/>
</dbReference>
<sequence>LRVAHEDTSLPIGGGPSGDKPVAVLEGTQCLYAVLSMRKWTDIWGPHAAEWRPERWENYSPDMWDFIPFDYGPRVCLGRVFGMQQVEYALVRIYQEFSRIEPLTMERQRVKVELNTKMATPCLFTFHLREKSILVEKVNA</sequence>
<dbReference type="Pfam" id="PF00067">
    <property type="entry name" value="p450"/>
    <property type="match status" value="1"/>
</dbReference>
<evidence type="ECO:0000256" key="3">
    <source>
        <dbReference type="ARBA" id="ARBA00022723"/>
    </source>
</evidence>
<keyword evidence="4" id="KW-0560">Oxidoreductase</keyword>
<evidence type="ECO:0000256" key="4">
    <source>
        <dbReference type="ARBA" id="ARBA00023002"/>
    </source>
</evidence>
<dbReference type="GO" id="GO:0005506">
    <property type="term" value="F:iron ion binding"/>
    <property type="evidence" value="ECO:0007669"/>
    <property type="project" value="InterPro"/>
</dbReference>
<evidence type="ECO:0000256" key="5">
    <source>
        <dbReference type="ARBA" id="ARBA00023004"/>
    </source>
</evidence>
<keyword evidence="6" id="KW-0503">Monooxygenase</keyword>
<proteinExistence type="inferred from homology"/>
<keyword evidence="5" id="KW-0408">Iron</keyword>
<organism evidence="7 8">
    <name type="scientific">Lepidopterella palustris CBS 459.81</name>
    <dbReference type="NCBI Taxonomy" id="1314670"/>
    <lineage>
        <taxon>Eukaryota</taxon>
        <taxon>Fungi</taxon>
        <taxon>Dikarya</taxon>
        <taxon>Ascomycota</taxon>
        <taxon>Pezizomycotina</taxon>
        <taxon>Dothideomycetes</taxon>
        <taxon>Pleosporomycetidae</taxon>
        <taxon>Mytilinidiales</taxon>
        <taxon>Argynnaceae</taxon>
        <taxon>Lepidopterella</taxon>
    </lineage>
</organism>
<evidence type="ECO:0000313" key="8">
    <source>
        <dbReference type="Proteomes" id="UP000250266"/>
    </source>
</evidence>
<protein>
    <submittedName>
        <fullName evidence="7">Cytochrome P450</fullName>
    </submittedName>
</protein>
<dbReference type="Gene3D" id="1.10.630.10">
    <property type="entry name" value="Cytochrome P450"/>
    <property type="match status" value="1"/>
</dbReference>
<keyword evidence="3" id="KW-0479">Metal-binding</keyword>
<dbReference type="EMBL" id="KV745849">
    <property type="protein sequence ID" value="OCK73278.1"/>
    <property type="molecule type" value="Genomic_DNA"/>
</dbReference>
<evidence type="ECO:0000256" key="6">
    <source>
        <dbReference type="ARBA" id="ARBA00023033"/>
    </source>
</evidence>
<dbReference type="GO" id="GO:0020037">
    <property type="term" value="F:heme binding"/>
    <property type="evidence" value="ECO:0007669"/>
    <property type="project" value="InterPro"/>
</dbReference>
<feature type="non-terminal residue" evidence="7">
    <location>
        <position position="1"/>
    </location>
</feature>
<dbReference type="SUPFAM" id="SSF48264">
    <property type="entry name" value="Cytochrome P450"/>
    <property type="match status" value="1"/>
</dbReference>
<comment type="cofactor">
    <cofactor evidence="1">
        <name>heme</name>
        <dbReference type="ChEBI" id="CHEBI:30413"/>
    </cofactor>
</comment>